<name>A0A7X0P1T0_9ACTN</name>
<gene>
    <name evidence="3" type="ORF">HD593_008478</name>
</gene>
<protein>
    <submittedName>
        <fullName evidence="3">Putative tricarboxylic transport membrane protein</fullName>
    </submittedName>
</protein>
<keyword evidence="1" id="KW-0812">Transmembrane</keyword>
<accession>A0A7X0P1T0</accession>
<feature type="transmembrane region" description="Helical" evidence="1">
    <location>
        <begin position="142"/>
        <end position="159"/>
    </location>
</feature>
<dbReference type="EMBL" id="JACHMI010000001">
    <property type="protein sequence ID" value="MBB6553683.1"/>
    <property type="molecule type" value="Genomic_DNA"/>
</dbReference>
<evidence type="ECO:0000313" key="3">
    <source>
        <dbReference type="EMBL" id="MBB6553683.1"/>
    </source>
</evidence>
<feature type="transmembrane region" description="Helical" evidence="1">
    <location>
        <begin position="26"/>
        <end position="44"/>
    </location>
</feature>
<sequence>MTTGMNEQATAAAEPEPDLSCDRRTALSSAIFGGLMVVAGPVMIVDARRLPGDGSAMGPAVMPFALGVLLALTGFWLMWRSLRDLRSAVRGHPLRSHAALRVGGLAAALVAFAAVLPFIGYVAASAALFVVTALLLGAPHGWRLYAGGWALAALAFLTFDRLIGLTLPTGPWGF</sequence>
<dbReference type="AlphaFoldDB" id="A0A7X0P1T0"/>
<keyword evidence="4" id="KW-1185">Reference proteome</keyword>
<evidence type="ECO:0000259" key="2">
    <source>
        <dbReference type="Pfam" id="PF07331"/>
    </source>
</evidence>
<proteinExistence type="predicted"/>
<comment type="caution">
    <text evidence="3">The sequence shown here is derived from an EMBL/GenBank/DDBJ whole genome shotgun (WGS) entry which is preliminary data.</text>
</comment>
<dbReference type="InterPro" id="IPR009936">
    <property type="entry name" value="DUF1468"/>
</dbReference>
<feature type="transmembrane region" description="Helical" evidence="1">
    <location>
        <begin position="103"/>
        <end position="136"/>
    </location>
</feature>
<keyword evidence="1" id="KW-0472">Membrane</keyword>
<feature type="transmembrane region" description="Helical" evidence="1">
    <location>
        <begin position="64"/>
        <end position="82"/>
    </location>
</feature>
<dbReference type="Proteomes" id="UP000565579">
    <property type="component" value="Unassembled WGS sequence"/>
</dbReference>
<keyword evidence="1" id="KW-1133">Transmembrane helix</keyword>
<feature type="domain" description="DUF1468" evidence="2">
    <location>
        <begin position="32"/>
        <end position="168"/>
    </location>
</feature>
<organism evidence="3 4">
    <name type="scientific">Nonomuraea rubra</name>
    <dbReference type="NCBI Taxonomy" id="46180"/>
    <lineage>
        <taxon>Bacteria</taxon>
        <taxon>Bacillati</taxon>
        <taxon>Actinomycetota</taxon>
        <taxon>Actinomycetes</taxon>
        <taxon>Streptosporangiales</taxon>
        <taxon>Streptosporangiaceae</taxon>
        <taxon>Nonomuraea</taxon>
    </lineage>
</organism>
<dbReference type="Pfam" id="PF07331">
    <property type="entry name" value="TctB"/>
    <property type="match status" value="1"/>
</dbReference>
<reference evidence="3 4" key="1">
    <citation type="submission" date="2020-08" db="EMBL/GenBank/DDBJ databases">
        <title>Sequencing the genomes of 1000 actinobacteria strains.</title>
        <authorList>
            <person name="Klenk H.-P."/>
        </authorList>
    </citation>
    <scope>NUCLEOTIDE SEQUENCE [LARGE SCALE GENOMIC DNA]</scope>
    <source>
        <strain evidence="3 4">DSM 43768</strain>
    </source>
</reference>
<evidence type="ECO:0000313" key="4">
    <source>
        <dbReference type="Proteomes" id="UP000565579"/>
    </source>
</evidence>
<dbReference type="RefSeq" id="WP_185108017.1">
    <property type="nucleotide sequence ID" value="NZ_JACHMI010000001.1"/>
</dbReference>
<evidence type="ECO:0000256" key="1">
    <source>
        <dbReference type="SAM" id="Phobius"/>
    </source>
</evidence>